<comment type="caution">
    <text evidence="6">The sequence shown here is derived from an EMBL/GenBank/DDBJ whole genome shotgun (WGS) entry which is preliminary data.</text>
</comment>
<gene>
    <name evidence="6" type="ORF">PDIGIT_LOCUS6256</name>
</gene>
<dbReference type="InterPro" id="IPR001138">
    <property type="entry name" value="Zn2Cys6_DnaBD"/>
</dbReference>
<dbReference type="GO" id="GO:0008270">
    <property type="term" value="F:zinc ion binding"/>
    <property type="evidence" value="ECO:0007669"/>
    <property type="project" value="InterPro"/>
</dbReference>
<evidence type="ECO:0000256" key="1">
    <source>
        <dbReference type="ARBA" id="ARBA00023015"/>
    </source>
</evidence>
<evidence type="ECO:0000256" key="2">
    <source>
        <dbReference type="ARBA" id="ARBA00023125"/>
    </source>
</evidence>
<protein>
    <recommendedName>
        <fullName evidence="5">Zn(2)-C6 fungal-type domain-containing protein</fullName>
    </recommendedName>
</protein>
<evidence type="ECO:0000259" key="5">
    <source>
        <dbReference type="PROSITE" id="PS50048"/>
    </source>
</evidence>
<keyword evidence="7" id="KW-1185">Reference proteome</keyword>
<sequence>MTTIKKAKSNCWTCKERKVGCDRALPTCGNCARARRACKAYGVKLAWPDKFDGRRKQKEWKSDPDVSSSFIAFLPWSTGICEVKARVILEQER</sequence>
<evidence type="ECO:0000256" key="3">
    <source>
        <dbReference type="ARBA" id="ARBA00023163"/>
    </source>
</evidence>
<evidence type="ECO:0000256" key="4">
    <source>
        <dbReference type="ARBA" id="ARBA00023242"/>
    </source>
</evidence>
<dbReference type="GO" id="GO:0000981">
    <property type="term" value="F:DNA-binding transcription factor activity, RNA polymerase II-specific"/>
    <property type="evidence" value="ECO:0007669"/>
    <property type="project" value="InterPro"/>
</dbReference>
<dbReference type="SMART" id="SM00066">
    <property type="entry name" value="GAL4"/>
    <property type="match status" value="1"/>
</dbReference>
<name>A0A9W4UCL1_9PLEO</name>
<reference evidence="6" key="1">
    <citation type="submission" date="2023-01" db="EMBL/GenBank/DDBJ databases">
        <authorList>
            <person name="Van Ghelder C."/>
            <person name="Rancurel C."/>
        </authorList>
    </citation>
    <scope>NUCLEOTIDE SEQUENCE</scope>
    <source>
        <strain evidence="6">CNCM I-4278</strain>
    </source>
</reference>
<accession>A0A9W4UCL1</accession>
<dbReference type="EMBL" id="CAOQHR010000004">
    <property type="protein sequence ID" value="CAI6333219.1"/>
    <property type="molecule type" value="Genomic_DNA"/>
</dbReference>
<keyword evidence="2" id="KW-0238">DNA-binding</keyword>
<dbReference type="CDD" id="cd00067">
    <property type="entry name" value="GAL4"/>
    <property type="match status" value="1"/>
</dbReference>
<dbReference type="InterPro" id="IPR036864">
    <property type="entry name" value="Zn2-C6_fun-type_DNA-bd_sf"/>
</dbReference>
<proteinExistence type="predicted"/>
<dbReference type="GO" id="GO:0003677">
    <property type="term" value="F:DNA binding"/>
    <property type="evidence" value="ECO:0007669"/>
    <property type="project" value="UniProtKB-KW"/>
</dbReference>
<dbReference type="Proteomes" id="UP001152607">
    <property type="component" value="Unassembled WGS sequence"/>
</dbReference>
<feature type="domain" description="Zn(2)-C6 fungal-type" evidence="5">
    <location>
        <begin position="10"/>
        <end position="38"/>
    </location>
</feature>
<dbReference type="SUPFAM" id="SSF57701">
    <property type="entry name" value="Zn2/Cys6 DNA-binding domain"/>
    <property type="match status" value="1"/>
</dbReference>
<keyword evidence="3" id="KW-0804">Transcription</keyword>
<dbReference type="OrthoDB" id="3796677at2759"/>
<keyword evidence="4" id="KW-0539">Nucleus</keyword>
<keyword evidence="1" id="KW-0805">Transcription regulation</keyword>
<dbReference type="PROSITE" id="PS50048">
    <property type="entry name" value="ZN2_CY6_FUNGAL_2"/>
    <property type="match status" value="1"/>
</dbReference>
<dbReference type="AlphaFoldDB" id="A0A9W4UCL1"/>
<evidence type="ECO:0000313" key="6">
    <source>
        <dbReference type="EMBL" id="CAI6333219.1"/>
    </source>
</evidence>
<dbReference type="PANTHER" id="PTHR31069">
    <property type="entry name" value="OLEATE-ACTIVATED TRANSCRIPTION FACTOR 1-RELATED"/>
    <property type="match status" value="1"/>
</dbReference>
<organism evidence="6 7">
    <name type="scientific">Periconia digitata</name>
    <dbReference type="NCBI Taxonomy" id="1303443"/>
    <lineage>
        <taxon>Eukaryota</taxon>
        <taxon>Fungi</taxon>
        <taxon>Dikarya</taxon>
        <taxon>Ascomycota</taxon>
        <taxon>Pezizomycotina</taxon>
        <taxon>Dothideomycetes</taxon>
        <taxon>Pleosporomycetidae</taxon>
        <taxon>Pleosporales</taxon>
        <taxon>Massarineae</taxon>
        <taxon>Periconiaceae</taxon>
        <taxon>Periconia</taxon>
    </lineage>
</organism>
<dbReference type="Pfam" id="PF00172">
    <property type="entry name" value="Zn_clus"/>
    <property type="match status" value="1"/>
</dbReference>
<dbReference type="PANTHER" id="PTHR31069:SF32">
    <property type="entry name" value="ARGININE METABOLISM REGULATION PROTEIN II"/>
    <property type="match status" value="1"/>
</dbReference>
<dbReference type="Gene3D" id="4.10.240.10">
    <property type="entry name" value="Zn(2)-C6 fungal-type DNA-binding domain"/>
    <property type="match status" value="1"/>
</dbReference>
<dbReference type="InterPro" id="IPR050675">
    <property type="entry name" value="OAF3"/>
</dbReference>
<evidence type="ECO:0000313" key="7">
    <source>
        <dbReference type="Proteomes" id="UP001152607"/>
    </source>
</evidence>